<keyword evidence="3 5" id="KW-0067">ATP-binding</keyword>
<dbReference type="SUPFAM" id="SSF52540">
    <property type="entry name" value="P-loop containing nucleoside triphosphate hydrolases"/>
    <property type="match status" value="1"/>
</dbReference>
<dbReference type="GO" id="GO:0005524">
    <property type="term" value="F:ATP binding"/>
    <property type="evidence" value="ECO:0007669"/>
    <property type="project" value="UniProtKB-KW"/>
</dbReference>
<dbReference type="AlphaFoldDB" id="A0A0P9ED17"/>
<dbReference type="PROSITE" id="PS50893">
    <property type="entry name" value="ABC_TRANSPORTER_2"/>
    <property type="match status" value="1"/>
</dbReference>
<sequence length="253" mass="27589">MAEPFLDVRGMRKAFGDFVVWEECNLTLEEGETHAVIGGSGTGKSVLLQTVLGLLQPDSGSIRFRGREIVGADPATRAEIVREVGMLFQDAALFDSMTVGENVGFELAQLKLMDRAGIRDRVAEVLEWVGLSGIEDRDPAQLSGGMRKRVGLARALASGPRLMLYDEPTTGLDPITSDVINELIIYLREKTHTSGLVITHDMPSAYKIADRISMLYQGRLIFTGTPEEVQNTDHPVVSQFVHGRAHGPITDGA</sequence>
<dbReference type="InterPro" id="IPR003593">
    <property type="entry name" value="AAA+_ATPase"/>
</dbReference>
<dbReference type="Pfam" id="PF00005">
    <property type="entry name" value="ABC_tran"/>
    <property type="match status" value="1"/>
</dbReference>
<dbReference type="Gene3D" id="3.40.50.300">
    <property type="entry name" value="P-loop containing nucleotide triphosphate hydrolases"/>
    <property type="match status" value="1"/>
</dbReference>
<keyword evidence="6" id="KW-1185">Reference proteome</keyword>
<keyword evidence="2" id="KW-0547">Nucleotide-binding</keyword>
<proteinExistence type="predicted"/>
<dbReference type="InterPro" id="IPR003439">
    <property type="entry name" value="ABC_transporter-like_ATP-bd"/>
</dbReference>
<dbReference type="OrthoDB" id="9802264at2"/>
<dbReference type="RefSeq" id="WP_054966193.1">
    <property type="nucleotide sequence ID" value="NZ_FMUN01000001.1"/>
</dbReference>
<name>A0A0P9ED17_9GAMM</name>
<protein>
    <submittedName>
        <fullName evidence="5">Phospholipid/cholesterol/gamma-HCH transport system ATP-binding protein</fullName>
    </submittedName>
</protein>
<evidence type="ECO:0000256" key="2">
    <source>
        <dbReference type="ARBA" id="ARBA00022741"/>
    </source>
</evidence>
<dbReference type="Proteomes" id="UP000183104">
    <property type="component" value="Unassembled WGS sequence"/>
</dbReference>
<accession>A0A0P9ED17</accession>
<dbReference type="PANTHER" id="PTHR43023:SF6">
    <property type="entry name" value="INTERMEMBRANE PHOSPHOLIPID TRANSPORT SYSTEM ATP-BINDING PROTEIN MLAF"/>
    <property type="match status" value="1"/>
</dbReference>
<organism evidence="5 6">
    <name type="scientific">Thiohalorhabdus denitrificans</name>
    <dbReference type="NCBI Taxonomy" id="381306"/>
    <lineage>
        <taxon>Bacteria</taxon>
        <taxon>Pseudomonadati</taxon>
        <taxon>Pseudomonadota</taxon>
        <taxon>Gammaproteobacteria</taxon>
        <taxon>Thiohalorhabdales</taxon>
        <taxon>Thiohalorhabdaceae</taxon>
        <taxon>Thiohalorhabdus</taxon>
    </lineage>
</organism>
<dbReference type="GO" id="GO:0016887">
    <property type="term" value="F:ATP hydrolysis activity"/>
    <property type="evidence" value="ECO:0007669"/>
    <property type="project" value="InterPro"/>
</dbReference>
<feature type="domain" description="ABC transporter" evidence="4">
    <location>
        <begin position="6"/>
        <end position="242"/>
    </location>
</feature>
<dbReference type="InterPro" id="IPR027417">
    <property type="entry name" value="P-loop_NTPase"/>
</dbReference>
<dbReference type="PANTHER" id="PTHR43023">
    <property type="entry name" value="PROTEIN TRIGALACTOSYLDIACYLGLYCEROL 3, CHLOROPLASTIC"/>
    <property type="match status" value="1"/>
</dbReference>
<evidence type="ECO:0000256" key="1">
    <source>
        <dbReference type="ARBA" id="ARBA00022448"/>
    </source>
</evidence>
<dbReference type="PROSITE" id="PS00211">
    <property type="entry name" value="ABC_TRANSPORTER_1"/>
    <property type="match status" value="1"/>
</dbReference>
<evidence type="ECO:0000313" key="6">
    <source>
        <dbReference type="Proteomes" id="UP000183104"/>
    </source>
</evidence>
<dbReference type="PATRIC" id="fig|381306.5.peg.363"/>
<dbReference type="STRING" id="381306.AN478_08575"/>
<reference evidence="6" key="1">
    <citation type="submission" date="2016-10" db="EMBL/GenBank/DDBJ databases">
        <authorList>
            <person name="Varghese N."/>
        </authorList>
    </citation>
    <scope>NUCLEOTIDE SEQUENCE [LARGE SCALE GENOMIC DNA]</scope>
    <source>
        <strain evidence="6">HL 19</strain>
    </source>
</reference>
<dbReference type="SMART" id="SM00382">
    <property type="entry name" value="AAA"/>
    <property type="match status" value="1"/>
</dbReference>
<keyword evidence="1" id="KW-0813">Transport</keyword>
<dbReference type="InterPro" id="IPR017871">
    <property type="entry name" value="ABC_transporter-like_CS"/>
</dbReference>
<evidence type="ECO:0000256" key="3">
    <source>
        <dbReference type="ARBA" id="ARBA00022840"/>
    </source>
</evidence>
<evidence type="ECO:0000313" key="5">
    <source>
        <dbReference type="EMBL" id="SCX85548.1"/>
    </source>
</evidence>
<evidence type="ECO:0000259" key="4">
    <source>
        <dbReference type="PROSITE" id="PS50893"/>
    </source>
</evidence>
<gene>
    <name evidence="5" type="ORF">SAMN05661077_0690</name>
</gene>
<dbReference type="EMBL" id="FMUN01000001">
    <property type="protein sequence ID" value="SCX85548.1"/>
    <property type="molecule type" value="Genomic_DNA"/>
</dbReference>